<evidence type="ECO:0000256" key="2">
    <source>
        <dbReference type="SAM" id="Phobius"/>
    </source>
</evidence>
<evidence type="ECO:0000313" key="5">
    <source>
        <dbReference type="Proteomes" id="UP000183567"/>
    </source>
</evidence>
<dbReference type="InterPro" id="IPR027417">
    <property type="entry name" value="P-loop_NTPase"/>
</dbReference>
<gene>
    <name evidence="4" type="ORF">AZE42_03497</name>
</gene>
<dbReference type="Pfam" id="PF00085">
    <property type="entry name" value="Thioredoxin"/>
    <property type="match status" value="1"/>
</dbReference>
<protein>
    <recommendedName>
        <fullName evidence="3">PUL domain-containing protein</fullName>
    </recommendedName>
</protein>
<reference evidence="4 5" key="1">
    <citation type="submission" date="2016-03" db="EMBL/GenBank/DDBJ databases">
        <title>Comparative genomics of the ectomycorrhizal sister species Rhizopogon vinicolor and Rhizopogon vesiculosus (Basidiomycota: Boletales) reveals a divergence of the mating type B locus.</title>
        <authorList>
            <person name="Mujic A.B."/>
            <person name="Kuo A."/>
            <person name="Tritt A."/>
            <person name="Lipzen A."/>
            <person name="Chen C."/>
            <person name="Johnson J."/>
            <person name="Sharma A."/>
            <person name="Barry K."/>
            <person name="Grigoriev I.V."/>
            <person name="Spatafora J.W."/>
        </authorList>
    </citation>
    <scope>NUCLEOTIDE SEQUENCE [LARGE SCALE GENOMIC DNA]</scope>
    <source>
        <strain evidence="4 5">AM-OR11-056</strain>
    </source>
</reference>
<keyword evidence="2" id="KW-0812">Transmembrane</keyword>
<dbReference type="InterPro" id="IPR013766">
    <property type="entry name" value="Thioredoxin_domain"/>
</dbReference>
<dbReference type="Gene3D" id="3.40.50.300">
    <property type="entry name" value="P-loop containing nucleotide triphosphate hydrolases"/>
    <property type="match status" value="1"/>
</dbReference>
<dbReference type="InterPro" id="IPR011989">
    <property type="entry name" value="ARM-like"/>
</dbReference>
<feature type="transmembrane region" description="Helical" evidence="2">
    <location>
        <begin position="1090"/>
        <end position="1112"/>
    </location>
</feature>
<dbReference type="InterPro" id="IPR013535">
    <property type="entry name" value="PUL_dom"/>
</dbReference>
<dbReference type="Proteomes" id="UP000183567">
    <property type="component" value="Unassembled WGS sequence"/>
</dbReference>
<dbReference type="CDD" id="cd00009">
    <property type="entry name" value="AAA"/>
    <property type="match status" value="1"/>
</dbReference>
<keyword evidence="2" id="KW-1133">Transmembrane helix</keyword>
<dbReference type="Gene3D" id="1.20.930.20">
    <property type="entry name" value="Adaptor protein Cbl, N-terminal domain"/>
    <property type="match status" value="1"/>
</dbReference>
<dbReference type="SUPFAM" id="SSF52540">
    <property type="entry name" value="P-loop containing nucleoside triphosphate hydrolases"/>
    <property type="match status" value="1"/>
</dbReference>
<keyword evidence="5" id="KW-1185">Reference proteome</keyword>
<accession>A0A1J8QM47</accession>
<evidence type="ECO:0000259" key="3">
    <source>
        <dbReference type="PROSITE" id="PS51396"/>
    </source>
</evidence>
<feature type="region of interest" description="Disordered" evidence="1">
    <location>
        <begin position="1"/>
        <end position="22"/>
    </location>
</feature>
<dbReference type="InterPro" id="IPR059179">
    <property type="entry name" value="MLKL-like_MCAfunc"/>
</dbReference>
<feature type="domain" description="PUL" evidence="3">
    <location>
        <begin position="836"/>
        <end position="1135"/>
    </location>
</feature>
<dbReference type="Pfam" id="PF08324">
    <property type="entry name" value="PUL"/>
    <property type="match status" value="1"/>
</dbReference>
<dbReference type="CDD" id="cd21037">
    <property type="entry name" value="MLKL_NTD"/>
    <property type="match status" value="1"/>
</dbReference>
<dbReference type="GO" id="GO:0007166">
    <property type="term" value="P:cell surface receptor signaling pathway"/>
    <property type="evidence" value="ECO:0007669"/>
    <property type="project" value="InterPro"/>
</dbReference>
<organism evidence="4 5">
    <name type="scientific">Rhizopogon vesiculosus</name>
    <dbReference type="NCBI Taxonomy" id="180088"/>
    <lineage>
        <taxon>Eukaryota</taxon>
        <taxon>Fungi</taxon>
        <taxon>Dikarya</taxon>
        <taxon>Basidiomycota</taxon>
        <taxon>Agaricomycotina</taxon>
        <taxon>Agaricomycetes</taxon>
        <taxon>Agaricomycetidae</taxon>
        <taxon>Boletales</taxon>
        <taxon>Suillineae</taxon>
        <taxon>Rhizopogonaceae</taxon>
        <taxon>Rhizopogon</taxon>
    </lineage>
</organism>
<name>A0A1J8QM47_9AGAM</name>
<proteinExistence type="predicted"/>
<dbReference type="PANTHER" id="PTHR47691">
    <property type="entry name" value="REGULATOR-RELATED"/>
    <property type="match status" value="1"/>
</dbReference>
<dbReference type="InterPro" id="IPR036249">
    <property type="entry name" value="Thioredoxin-like_sf"/>
</dbReference>
<dbReference type="STRING" id="180088.A0A1J8QM47"/>
<evidence type="ECO:0000313" key="4">
    <source>
        <dbReference type="EMBL" id="OJA20955.1"/>
    </source>
</evidence>
<sequence length="1178" mass="131922">MSVNSNFGPPGSHCRAFEPSQSQNEHDRRVALLNGTIAVINTAKSVVPSTLVQSILSTVSNILTITKNTLQNEDDFRGLIEQCRVICDVVTKATEGQADGDLNSELSDIIISLKHFVQNIHDQVVSASERSVTKRALFVQSDSGKISSWVRELDRRVSLINMHLGMINQRGLDQLNRQIRRPIIISADQSWHVFLPNAPSPFFGRDHFVVRVAELLLNRRHVTLCGPGGIGKTSLAKAVIHDSLIAERFRNRRFFTSFDGMDTAQISTRTVREQVCRAAGLDGGFNERWEEVMAFLTREDTILVIDNAEALTATRNADSVARIIDDLASSPSMVILVTTRSKYTFAPYLITQVVSVPTLERKYAQETFEHLCPQQIPTDIFDELLHGVDNHPLSVNLLARRAAQHEWTGAELLSAWRIQQAALLENGEGKSQSLRATVELSLNAPSVTGLGDDARKLLEVVAFFPQGLGTIRVKALCPSATAIVDALCMHSMLHREGNCFTMLTPMRLYMRHKTPIPDAVILNTIRNIYYRELSGTIEQRQALIAAEDINVEHLIAFDFRRTTNLDDSCRACALFLENLATHKPRPTELTTMLQELPVRSSGLLAKVISRPAKKAVSVRNKNLLVKSAGTLASSVRRSKLTSTFLRTLFISVNLRNDMPNENLHAAIKPKHVRHLQGVVRPFLHRNRLRRISSPTTPAVTISRIHSCPSLPSFHFLLQEHRGVLALFTTEICSLSRKAQSLFKEFVHSKNSDTPVAFVHVDLNSSRDAATVGIEFGVRATPTFLFFVGGMKVYEIQGCDVQQLRILLAMYLHPGLLLSRSPLQYIDYVIVHPHLSISLPALDLQTLEPILYKKFPDLDAVSAKLRGFLDDSATTWFQPYDTSLSKADTTEILFGTIFPYVKASTVSQCLPMDPLFDLWHDVTSSISWNVPEDQLFPLVDLWRIALLDPQVSSWCADRIGLNSPLGLLLSKACQWSSKKYLLTLLRMLSNAFWHRALGWKVLLSAQNNLAILLEHTLAHEDHGIRLSASSLAFNTFARLQELRLENLQKGDEEETDHLEMEISLTVLNAEWEASVLCAIIAAIERESDCDIGIFGCFSFMFVFLIWLVAFVTAHRQVAALGLILRFSPFIDHLLRLLAALHAQSILKNKLREQRGNWKMTVCTLLEEVADKLCPPSVLM</sequence>
<dbReference type="Gene3D" id="3.40.30.10">
    <property type="entry name" value="Glutaredoxin"/>
    <property type="match status" value="1"/>
</dbReference>
<evidence type="ECO:0000256" key="1">
    <source>
        <dbReference type="SAM" id="MobiDB-lite"/>
    </source>
</evidence>
<dbReference type="CDD" id="cd02947">
    <property type="entry name" value="TRX_family"/>
    <property type="match status" value="1"/>
</dbReference>
<dbReference type="Gene3D" id="1.25.10.10">
    <property type="entry name" value="Leucine-rich Repeat Variant"/>
    <property type="match status" value="1"/>
</dbReference>
<dbReference type="InterPro" id="IPR049052">
    <property type="entry name" value="nSTAND1"/>
</dbReference>
<dbReference type="EMBL" id="LVVM01000337">
    <property type="protein sequence ID" value="OJA20955.1"/>
    <property type="molecule type" value="Genomic_DNA"/>
</dbReference>
<dbReference type="SUPFAM" id="SSF52833">
    <property type="entry name" value="Thioredoxin-like"/>
    <property type="match status" value="1"/>
</dbReference>
<dbReference type="OrthoDB" id="2692859at2759"/>
<dbReference type="InterPro" id="IPR036537">
    <property type="entry name" value="Adaptor_Cbl_N_dom_sf"/>
</dbReference>
<dbReference type="AlphaFoldDB" id="A0A1J8QM47"/>
<comment type="caution">
    <text evidence="4">The sequence shown here is derived from an EMBL/GenBank/DDBJ whole genome shotgun (WGS) entry which is preliminary data.</text>
</comment>
<dbReference type="PROSITE" id="PS51396">
    <property type="entry name" value="PUL"/>
    <property type="match status" value="1"/>
</dbReference>
<keyword evidence="2" id="KW-0472">Membrane</keyword>
<dbReference type="Pfam" id="PF20703">
    <property type="entry name" value="nSTAND1"/>
    <property type="match status" value="1"/>
</dbReference>
<dbReference type="PANTHER" id="PTHR47691:SF3">
    <property type="entry name" value="HTH-TYPE TRANSCRIPTIONAL REGULATOR RV0890C-RELATED"/>
    <property type="match status" value="1"/>
</dbReference>